<evidence type="ECO:0000259" key="4">
    <source>
        <dbReference type="PROSITE" id="PS51393"/>
    </source>
</evidence>
<dbReference type="SUPFAM" id="SSF48484">
    <property type="entry name" value="Lipoxigenase"/>
    <property type="match status" value="1"/>
</dbReference>
<name>A0A1Y1I044_KLENI</name>
<sequence>MASSTVALSSSLGAFVGNCSVEKVHRRRPAGAARAQGVNGCSLRTPLVRKQVVDSSARVLNAGRAAFLPPLKTRTPAAKRAFKPRAAVAVDERPAPTMAPPPPVEGMKTVTVKVRTGAEADAGIGHNAYFYVVGSFSHAPDTGLRYPEESSGYFELKGPFRPETEIGGNFQVPAGFNIKGVVLYNPQDNSPWGKFTGALADFLNKDNLTFGGNYLNIAVKLFGMGWITTGQWYVNDVLVDGHEFPVYSWVLDNESQIAFTGKAHLPQDTPPGLRHWRRLKLIQNQDMYDYQPYNDLSVPPDNADVNSAGYRPTLDPYPAHQWVERSGPKLEQVPKDEQFRLDKRYDFGHYTLTSVLTALLSDPMAGFLKLVSSFGIYPKYVYKSLGEYTKKVFEGFVHYKKPFVSKFMDWWSDKAFGFQTVAGINPIQIARVGAKEDLPSTIDFEELDAALRPRLATAGTTLEGAMKDGKLFKLDFTFLEAFQGVVNGHQPWKEHTTDKGGYKIKALGEDVWVKHMYSQPRHLHTPAAILFEDPDPEYEGIPVPVAIKLERDTPLITGKSGPDLQSTDWAWTLAKAIVFNADSGTHQLVTHWLKCHACSETVLVALRRQLSELHPLFKLLLPHFRYTMNINSKARVQLISAQGTVETNFTPGPYSMQVSAFGYRFWNLKDEALPVGLKKRGVDAESGALPNYPYRDHGMKMWDAIEAYVTEYVELYYGPEGPASEKRIANDGELQAFWTDYKRGHGSLDSWLKENGKPEGLEWPALTTTSDLARICTTWIWVASCQHSAVNFCQYDYSGFVPNHPASIRKRYPYGEKVDESTFMDLMPPPSEMWKVMTVVETLVSKSVEEQFIGEKPDKYSEFWFLDPEAKAIYDRFGARLEQVQKELEAMNETASIPYNYLLPKKGAKNPDPELDPFGFGIPNSVAI</sequence>
<dbReference type="InterPro" id="IPR013819">
    <property type="entry name" value="LipOase_C"/>
</dbReference>
<dbReference type="PROSITE" id="PS00081">
    <property type="entry name" value="LIPOXYGENASE_2"/>
    <property type="match status" value="1"/>
</dbReference>
<dbReference type="PANTHER" id="PTHR11771">
    <property type="entry name" value="LIPOXYGENASE"/>
    <property type="match status" value="1"/>
</dbReference>
<dbReference type="GO" id="GO:0016702">
    <property type="term" value="F:oxidoreductase activity, acting on single donors with incorporation of molecular oxygen, incorporation of two atoms of oxygen"/>
    <property type="evidence" value="ECO:0000318"/>
    <property type="project" value="GO_Central"/>
</dbReference>
<evidence type="ECO:0000256" key="3">
    <source>
        <dbReference type="ARBA" id="ARBA00023002"/>
    </source>
</evidence>
<dbReference type="Proteomes" id="UP000054558">
    <property type="component" value="Unassembled WGS sequence"/>
</dbReference>
<evidence type="ECO:0000313" key="6">
    <source>
        <dbReference type="Proteomes" id="UP000054558"/>
    </source>
</evidence>
<dbReference type="Gene3D" id="3.10.450.60">
    <property type="match status" value="1"/>
</dbReference>
<dbReference type="GO" id="GO:0034440">
    <property type="term" value="P:lipid oxidation"/>
    <property type="evidence" value="ECO:0000318"/>
    <property type="project" value="GO_Central"/>
</dbReference>
<dbReference type="AlphaFoldDB" id="A0A1Y1I044"/>
<dbReference type="OrthoDB" id="407298at2759"/>
<dbReference type="InterPro" id="IPR000907">
    <property type="entry name" value="LipOase"/>
</dbReference>
<dbReference type="GO" id="GO:0046872">
    <property type="term" value="F:metal ion binding"/>
    <property type="evidence" value="ECO:0007669"/>
    <property type="project" value="UniProtKB-KW"/>
</dbReference>
<gene>
    <name evidence="5" type="ORF">KFL_000810200</name>
</gene>
<reference evidence="5 6" key="1">
    <citation type="journal article" date="2014" name="Nat. Commun.">
        <title>Klebsormidium flaccidum genome reveals primary factors for plant terrestrial adaptation.</title>
        <authorList>
            <person name="Hori K."/>
            <person name="Maruyama F."/>
            <person name="Fujisawa T."/>
            <person name="Togashi T."/>
            <person name="Yamamoto N."/>
            <person name="Seo M."/>
            <person name="Sato S."/>
            <person name="Yamada T."/>
            <person name="Mori H."/>
            <person name="Tajima N."/>
            <person name="Moriyama T."/>
            <person name="Ikeuchi M."/>
            <person name="Watanabe M."/>
            <person name="Wada H."/>
            <person name="Kobayashi K."/>
            <person name="Saito M."/>
            <person name="Masuda T."/>
            <person name="Sasaki-Sekimoto Y."/>
            <person name="Mashiguchi K."/>
            <person name="Awai K."/>
            <person name="Shimojima M."/>
            <person name="Masuda S."/>
            <person name="Iwai M."/>
            <person name="Nobusawa T."/>
            <person name="Narise T."/>
            <person name="Kondo S."/>
            <person name="Saito H."/>
            <person name="Sato R."/>
            <person name="Murakawa M."/>
            <person name="Ihara Y."/>
            <person name="Oshima-Yamada Y."/>
            <person name="Ohtaka K."/>
            <person name="Satoh M."/>
            <person name="Sonobe K."/>
            <person name="Ishii M."/>
            <person name="Ohtani R."/>
            <person name="Kanamori-Sato M."/>
            <person name="Honoki R."/>
            <person name="Miyazaki D."/>
            <person name="Mochizuki H."/>
            <person name="Umetsu J."/>
            <person name="Higashi K."/>
            <person name="Shibata D."/>
            <person name="Kamiya Y."/>
            <person name="Sato N."/>
            <person name="Nakamura Y."/>
            <person name="Tabata S."/>
            <person name="Ida S."/>
            <person name="Kurokawa K."/>
            <person name="Ohta H."/>
        </authorList>
    </citation>
    <scope>NUCLEOTIDE SEQUENCE [LARGE SCALE GENOMIC DNA]</scope>
    <source>
        <strain evidence="5 6">NIES-2285</strain>
    </source>
</reference>
<keyword evidence="1" id="KW-0479">Metal-binding</keyword>
<dbReference type="InterPro" id="IPR020834">
    <property type="entry name" value="LipOase_CS"/>
</dbReference>
<dbReference type="PRINTS" id="PR00087">
    <property type="entry name" value="LIPOXYGENASE"/>
</dbReference>
<dbReference type="EMBL" id="DF237030">
    <property type="protein sequence ID" value="GAQ81478.1"/>
    <property type="molecule type" value="Genomic_DNA"/>
</dbReference>
<proteinExistence type="predicted"/>
<keyword evidence="2" id="KW-0223">Dioxygenase</keyword>
<keyword evidence="3" id="KW-0560">Oxidoreductase</keyword>
<dbReference type="STRING" id="105231.A0A1Y1I044"/>
<keyword evidence="6" id="KW-1185">Reference proteome</keyword>
<evidence type="ECO:0000256" key="2">
    <source>
        <dbReference type="ARBA" id="ARBA00022964"/>
    </source>
</evidence>
<dbReference type="InterPro" id="IPR036226">
    <property type="entry name" value="LipOase_C_sf"/>
</dbReference>
<accession>A0A1Y1I044</accession>
<dbReference type="Gene3D" id="1.20.245.10">
    <property type="entry name" value="Lipoxygenase-1, Domain 5"/>
    <property type="match status" value="1"/>
</dbReference>
<feature type="domain" description="Lipoxygenase" evidence="4">
    <location>
        <begin position="263"/>
        <end position="928"/>
    </location>
</feature>
<evidence type="ECO:0000256" key="1">
    <source>
        <dbReference type="ARBA" id="ARBA00022723"/>
    </source>
</evidence>
<dbReference type="Pfam" id="PF00305">
    <property type="entry name" value="Lipoxygenase"/>
    <property type="match status" value="1"/>
</dbReference>
<organism evidence="5 6">
    <name type="scientific">Klebsormidium nitens</name>
    <name type="common">Green alga</name>
    <name type="synonym">Ulothrix nitens</name>
    <dbReference type="NCBI Taxonomy" id="105231"/>
    <lineage>
        <taxon>Eukaryota</taxon>
        <taxon>Viridiplantae</taxon>
        <taxon>Streptophyta</taxon>
        <taxon>Klebsormidiophyceae</taxon>
        <taxon>Klebsormidiales</taxon>
        <taxon>Klebsormidiaceae</taxon>
        <taxon>Klebsormidium</taxon>
    </lineage>
</organism>
<evidence type="ECO:0000313" key="5">
    <source>
        <dbReference type="EMBL" id="GAQ81478.1"/>
    </source>
</evidence>
<dbReference type="PROSITE" id="PS51393">
    <property type="entry name" value="LIPOXYGENASE_3"/>
    <property type="match status" value="1"/>
</dbReference>
<protein>
    <submittedName>
        <fullName evidence="5">Lipoxygenase</fullName>
    </submittedName>
</protein>
<dbReference type="OMA" id="HWINDHE"/>